<dbReference type="GO" id="GO:0005509">
    <property type="term" value="F:calcium ion binding"/>
    <property type="evidence" value="ECO:0007669"/>
    <property type="project" value="InterPro"/>
</dbReference>
<evidence type="ECO:0000256" key="3">
    <source>
        <dbReference type="ARBA" id="ARBA00001936"/>
    </source>
</evidence>
<evidence type="ECO:0000256" key="4">
    <source>
        <dbReference type="ARBA" id="ARBA00001946"/>
    </source>
</evidence>
<dbReference type="PANTHER" id="PTHR10907:SF47">
    <property type="entry name" value="REGUCALCIN"/>
    <property type="match status" value="1"/>
</dbReference>
<dbReference type="GO" id="GO:0019853">
    <property type="term" value="P:L-ascorbic acid biosynthetic process"/>
    <property type="evidence" value="ECO:0007669"/>
    <property type="project" value="TreeGrafter"/>
</dbReference>
<evidence type="ECO:0000256" key="6">
    <source>
        <dbReference type="ARBA" id="ARBA00008853"/>
    </source>
</evidence>
<feature type="binding site" evidence="15">
    <location>
        <position position="155"/>
    </location>
    <ligand>
        <name>a divalent metal cation</name>
        <dbReference type="ChEBI" id="CHEBI:60240"/>
    </ligand>
</feature>
<comment type="similarity">
    <text evidence="6">Belongs to the SMP-30/CGR1 family.</text>
</comment>
<feature type="binding site" evidence="15">
    <location>
        <position position="15"/>
    </location>
    <ligand>
        <name>a divalent metal cation</name>
        <dbReference type="ChEBI" id="CHEBI:60240"/>
    </ligand>
</feature>
<dbReference type="InterPro" id="IPR005511">
    <property type="entry name" value="SMP-30"/>
</dbReference>
<evidence type="ECO:0000256" key="5">
    <source>
        <dbReference type="ARBA" id="ARBA00004496"/>
    </source>
</evidence>
<keyword evidence="10 15" id="KW-0479">Metal-binding</keyword>
<comment type="cofactor">
    <cofactor evidence="3">
        <name>Mn(2+)</name>
        <dbReference type="ChEBI" id="CHEBI:29035"/>
    </cofactor>
</comment>
<evidence type="ECO:0000256" key="14">
    <source>
        <dbReference type="PIRSR" id="PIRSR605511-1"/>
    </source>
</evidence>
<evidence type="ECO:0000256" key="12">
    <source>
        <dbReference type="ARBA" id="ARBA00022837"/>
    </source>
</evidence>
<dbReference type="InterPro" id="IPR013658">
    <property type="entry name" value="SGL"/>
</dbReference>
<protein>
    <recommendedName>
        <fullName evidence="8">Regucalcin</fullName>
        <ecNumber evidence="7">3.1.1.17</ecNumber>
    </recommendedName>
    <alternativeName>
        <fullName evidence="13">Gluconolactonase</fullName>
    </alternativeName>
</protein>
<evidence type="ECO:0000256" key="2">
    <source>
        <dbReference type="ARBA" id="ARBA00001913"/>
    </source>
</evidence>
<gene>
    <name evidence="17" type="ORF">Fcan01_13530</name>
</gene>
<feature type="binding site" evidence="15">
    <location>
        <position position="111"/>
    </location>
    <ligand>
        <name>substrate</name>
    </ligand>
</feature>
<dbReference type="Pfam" id="PF08450">
    <property type="entry name" value="SGL"/>
    <property type="match status" value="1"/>
</dbReference>
<reference evidence="17 18" key="1">
    <citation type="submission" date="2015-12" db="EMBL/GenBank/DDBJ databases">
        <title>The genome of Folsomia candida.</title>
        <authorList>
            <person name="Faddeeva A."/>
            <person name="Derks M.F."/>
            <person name="Anvar Y."/>
            <person name="Smit S."/>
            <person name="Van Straalen N."/>
            <person name="Roelofs D."/>
        </authorList>
    </citation>
    <scope>NUCLEOTIDE SEQUENCE [LARGE SCALE GENOMIC DNA]</scope>
    <source>
        <strain evidence="17 18">VU population</strain>
        <tissue evidence="17">Whole body</tissue>
    </source>
</reference>
<dbReference type="OrthoDB" id="423498at2759"/>
<comment type="cofactor">
    <cofactor evidence="15">
        <name>Zn(2+)</name>
        <dbReference type="ChEBI" id="CHEBI:29105"/>
    </cofactor>
    <text evidence="15">Binds 1 divalent metal cation per subunit.</text>
</comment>
<sequence length="303" mass="32333">MDPYVQVVNTCVLGEGPHWDGTKQELFYVDIEGTSVNRYNPVTNDHARVTIAGQGGVSLVVPVSPLVAPNQYVVSTGRDLQMMEWDGVSSTPTSLTKILSIDASFPSNRFNDGKCDASGRLWAGSMDESGGTNGNLYKIQRGAETLMETGISISNGIAWSSDNLLMYYIDTPTRRVDVFDFNGVAGTIANRRTVYDFNTVGEAGSPDGMTIDANGHLYVGCWGGFQMIHIDPTTGQKVKSIPFPTANITSAAFGGRNLDTLFVTSATSGLSEIDLAGQPAAGSLFQVTNLGVRGQNVGNPYLP</sequence>
<name>A0A226E3N3_FOLCA</name>
<dbReference type="Gene3D" id="2.120.10.30">
    <property type="entry name" value="TolB, C-terminal domain"/>
    <property type="match status" value="1"/>
</dbReference>
<evidence type="ECO:0000256" key="1">
    <source>
        <dbReference type="ARBA" id="ARBA00001589"/>
    </source>
</evidence>
<dbReference type="SUPFAM" id="SSF63829">
    <property type="entry name" value="Calcium-dependent phosphotriesterase"/>
    <property type="match status" value="1"/>
</dbReference>
<evidence type="ECO:0000313" key="17">
    <source>
        <dbReference type="EMBL" id="OXA51634.1"/>
    </source>
</evidence>
<evidence type="ECO:0000256" key="9">
    <source>
        <dbReference type="ARBA" id="ARBA00022490"/>
    </source>
</evidence>
<dbReference type="EMBL" id="LNIX01000007">
    <property type="protein sequence ID" value="OXA51634.1"/>
    <property type="molecule type" value="Genomic_DNA"/>
</dbReference>
<dbReference type="AlphaFoldDB" id="A0A226E3N3"/>
<evidence type="ECO:0000256" key="15">
    <source>
        <dbReference type="PIRSR" id="PIRSR605511-2"/>
    </source>
</evidence>
<comment type="catalytic activity">
    <reaction evidence="1">
        <text>D-glucono-1,5-lactone + H2O = D-gluconate + H(+)</text>
        <dbReference type="Rhea" id="RHEA:10440"/>
        <dbReference type="ChEBI" id="CHEBI:15377"/>
        <dbReference type="ChEBI" id="CHEBI:15378"/>
        <dbReference type="ChEBI" id="CHEBI:16217"/>
        <dbReference type="ChEBI" id="CHEBI:18391"/>
        <dbReference type="EC" id="3.1.1.17"/>
    </reaction>
</comment>
<feature type="domain" description="SMP-30/Gluconolactonase/LRE-like region" evidence="16">
    <location>
        <begin position="13"/>
        <end position="267"/>
    </location>
</feature>
<comment type="subcellular location">
    <subcellularLocation>
        <location evidence="5">Cytoplasm</location>
    </subcellularLocation>
</comment>
<evidence type="ECO:0000256" key="11">
    <source>
        <dbReference type="ARBA" id="ARBA00022801"/>
    </source>
</evidence>
<dbReference type="PRINTS" id="PR01791">
    <property type="entry name" value="REGUCALCIN"/>
</dbReference>
<dbReference type="GO" id="GO:0004341">
    <property type="term" value="F:gluconolactonase activity"/>
    <property type="evidence" value="ECO:0007669"/>
    <property type="project" value="UniProtKB-EC"/>
</dbReference>
<comment type="cofactor">
    <cofactor evidence="2">
        <name>Ca(2+)</name>
        <dbReference type="ChEBI" id="CHEBI:29108"/>
    </cofactor>
</comment>
<feature type="binding site" evidence="15">
    <location>
        <position position="207"/>
    </location>
    <ligand>
        <name>a divalent metal cation</name>
        <dbReference type="ChEBI" id="CHEBI:60240"/>
    </ligand>
</feature>
<dbReference type="PANTHER" id="PTHR10907">
    <property type="entry name" value="REGUCALCIN"/>
    <property type="match status" value="1"/>
</dbReference>
<dbReference type="EC" id="3.1.1.17" evidence="7"/>
<dbReference type="GO" id="GO:0030234">
    <property type="term" value="F:enzyme regulator activity"/>
    <property type="evidence" value="ECO:0007669"/>
    <property type="project" value="InterPro"/>
</dbReference>
<keyword evidence="12" id="KW-0106">Calcium</keyword>
<dbReference type="GO" id="GO:0005737">
    <property type="term" value="C:cytoplasm"/>
    <property type="evidence" value="ECO:0007669"/>
    <property type="project" value="UniProtKB-SubCell"/>
</dbReference>
<keyword evidence="15" id="KW-0862">Zinc</keyword>
<accession>A0A226E3N3</accession>
<dbReference type="InterPro" id="IPR008367">
    <property type="entry name" value="Regucalcin"/>
</dbReference>
<dbReference type="Proteomes" id="UP000198287">
    <property type="component" value="Unassembled WGS sequence"/>
</dbReference>
<feature type="binding site" evidence="15">
    <location>
        <position position="109"/>
    </location>
    <ligand>
        <name>substrate</name>
    </ligand>
</feature>
<evidence type="ECO:0000256" key="10">
    <source>
        <dbReference type="ARBA" id="ARBA00022723"/>
    </source>
</evidence>
<keyword evidence="18" id="KW-1185">Reference proteome</keyword>
<keyword evidence="11" id="KW-0378">Hydrolase</keyword>
<feature type="active site" description="Proton donor/acceptor" evidence="14">
    <location>
        <position position="207"/>
    </location>
</feature>
<evidence type="ECO:0000259" key="16">
    <source>
        <dbReference type="Pfam" id="PF08450"/>
    </source>
</evidence>
<organism evidence="17 18">
    <name type="scientific">Folsomia candida</name>
    <name type="common">Springtail</name>
    <dbReference type="NCBI Taxonomy" id="158441"/>
    <lineage>
        <taxon>Eukaryota</taxon>
        <taxon>Metazoa</taxon>
        <taxon>Ecdysozoa</taxon>
        <taxon>Arthropoda</taxon>
        <taxon>Hexapoda</taxon>
        <taxon>Collembola</taxon>
        <taxon>Entomobryomorpha</taxon>
        <taxon>Isotomoidea</taxon>
        <taxon>Isotomidae</taxon>
        <taxon>Proisotominae</taxon>
        <taxon>Folsomia</taxon>
    </lineage>
</organism>
<dbReference type="OMA" id="FLNWNSH"/>
<dbReference type="PRINTS" id="PR01790">
    <property type="entry name" value="SMP30FAMILY"/>
</dbReference>
<evidence type="ECO:0000256" key="7">
    <source>
        <dbReference type="ARBA" id="ARBA00013227"/>
    </source>
</evidence>
<evidence type="ECO:0000256" key="13">
    <source>
        <dbReference type="ARBA" id="ARBA00032464"/>
    </source>
</evidence>
<dbReference type="FunFam" id="2.120.10.30:FF:000027">
    <property type="entry name" value="Regucalcin homologue"/>
    <property type="match status" value="1"/>
</dbReference>
<evidence type="ECO:0000256" key="8">
    <source>
        <dbReference type="ARBA" id="ARBA00016808"/>
    </source>
</evidence>
<dbReference type="InterPro" id="IPR011042">
    <property type="entry name" value="6-blade_b-propeller_TolB-like"/>
</dbReference>
<comment type="cofactor">
    <cofactor evidence="4">
        <name>Mg(2+)</name>
        <dbReference type="ChEBI" id="CHEBI:18420"/>
    </cofactor>
</comment>
<proteinExistence type="inferred from homology"/>
<evidence type="ECO:0000313" key="18">
    <source>
        <dbReference type="Proteomes" id="UP000198287"/>
    </source>
</evidence>
<keyword evidence="9" id="KW-0963">Cytoplasm</keyword>
<comment type="caution">
    <text evidence="17">The sequence shown here is derived from an EMBL/GenBank/DDBJ whole genome shotgun (WGS) entry which is preliminary data.</text>
</comment>